<accession>A0AA38WXU2</accession>
<gene>
    <name evidence="2" type="ORF">H2200_012409</name>
</gene>
<dbReference type="EMBL" id="JAPDRK010000023">
    <property type="protein sequence ID" value="KAJ9603114.1"/>
    <property type="molecule type" value="Genomic_DNA"/>
</dbReference>
<feature type="region of interest" description="Disordered" evidence="1">
    <location>
        <begin position="388"/>
        <end position="447"/>
    </location>
</feature>
<evidence type="ECO:0000313" key="2">
    <source>
        <dbReference type="EMBL" id="KAJ9603114.1"/>
    </source>
</evidence>
<feature type="compositionally biased region" description="Low complexity" evidence="1">
    <location>
        <begin position="619"/>
        <end position="670"/>
    </location>
</feature>
<feature type="compositionally biased region" description="Pro residues" evidence="1">
    <location>
        <begin position="421"/>
        <end position="445"/>
    </location>
</feature>
<feature type="compositionally biased region" description="Low complexity" evidence="1">
    <location>
        <begin position="963"/>
        <end position="984"/>
    </location>
</feature>
<feature type="compositionally biased region" description="Pro residues" evidence="1">
    <location>
        <begin position="1045"/>
        <end position="1054"/>
    </location>
</feature>
<sequence length="1093" mass="119329">MPSLKDLTCHVQWADTGSPFPEYGTVYGDGLVETYIAIPSHPQVFNISLTSRMFISEGLAMVVFIDGQYQCNRNRVNLQEEKGDVPTKKSTINFLLRQKEKPLGDGTYMGREWRFDDCNLGRSSSIWHGFIAYNPRIVTQRPQGTDESHFYHLGEIEVLVLRCRAKHTHERATLTSSSGEHSAVLDDDESSDKSGSVAGKQSDKAAEPAAEAEDMMGMFGLFDGPSDEPPLRRYSGDAPGDDYYRYWPPPHTRPPARYGPQQGPPPSDFRPPFDEAHRSRYSYRDSPPFAGYARPASPPPPPPHPERHVHFDYGNRRRPQYSDRHQSYDRRPQSEWDRNNRPEYSRTRPSSYRESDDRGGYYSYAEYAVPPDQGHYMYDPARRAYVRYPEARQAYDNYRSQSPPPRPHPASHPERDLNSHPPFPAPHVSIPNPPATAPNGPPVPPHNMAMQGPHARYIPPVPAHPISYFIPAPMPQQMAVPPFPGAIPIYPPPGNALLFQTQGPNSGSGQAGPAESGPTGNGQQQWRNNSGNAENNNSGEVRYDNISDQKPAGDNNNGAWGDSGNNTSGNNNTDAWGDSGNTGNNTGNSNNNDWNNDNNNYGGNIERSGADWPTIANENTGNTNNDQQDNDWDQNNNSGNDNGDGGWNDLNSGGNNDTGNNGAGWDNDNNPPAGDSNNQGWANDNSGNQQGGNGAGWTDPNQNNQNSGGGNDQSNNWNQAPNNNPALNQQASNWSNENRQPSGSGSLPTPGGSQSNARVLYGPYGPYYGAKSLAQKGPPPDSEEEPRYDLPRVIAQSRNVTKQVQPGPGYLYVKKRCAPVYIDTLDEPYAKFVFKYRTREQLKHEIGVDISGEPTGDDEVNALENLDRAELIQLVLRAKGALGGAIPEPPARPTPVFMNEFQQIPVPAPDMSYLSYSLPAMRNVSNNAGLGIRYSSSSQGNGGTPNQNNNQQNNYGGSGGDQGWANNNQQQQNNDNWQNDAPNNSGWDGAQERRISMGPAQTYQNSSYPNQGPSRRESGISPGDTSEPHATNFDDAFDAVFSKPAGPPPPPPIIAGPVGTTGGGQTKWGPPPTTSVRNSEGGAEAAAAPKHGW</sequence>
<dbReference type="AlphaFoldDB" id="A0AA38WXU2"/>
<feature type="compositionally biased region" description="Basic and acidic residues" evidence="1">
    <location>
        <begin position="304"/>
        <end position="359"/>
    </location>
</feature>
<protein>
    <submittedName>
        <fullName evidence="2">Uncharacterized protein</fullName>
    </submittedName>
</protein>
<evidence type="ECO:0000256" key="1">
    <source>
        <dbReference type="SAM" id="MobiDB-lite"/>
    </source>
</evidence>
<comment type="caution">
    <text evidence="2">The sequence shown here is derived from an EMBL/GenBank/DDBJ whole genome shotgun (WGS) entry which is preliminary data.</text>
</comment>
<keyword evidence="3" id="KW-1185">Reference proteome</keyword>
<organism evidence="2 3">
    <name type="scientific">Cladophialophora chaetospira</name>
    <dbReference type="NCBI Taxonomy" id="386627"/>
    <lineage>
        <taxon>Eukaryota</taxon>
        <taxon>Fungi</taxon>
        <taxon>Dikarya</taxon>
        <taxon>Ascomycota</taxon>
        <taxon>Pezizomycotina</taxon>
        <taxon>Eurotiomycetes</taxon>
        <taxon>Chaetothyriomycetidae</taxon>
        <taxon>Chaetothyriales</taxon>
        <taxon>Herpotrichiellaceae</taxon>
        <taxon>Cladophialophora</taxon>
    </lineage>
</organism>
<feature type="compositionally biased region" description="Polar residues" evidence="1">
    <location>
        <begin position="498"/>
        <end position="508"/>
    </location>
</feature>
<proteinExistence type="predicted"/>
<feature type="region of interest" description="Disordered" evidence="1">
    <location>
        <begin position="494"/>
        <end position="760"/>
    </location>
</feature>
<feature type="region of interest" description="Disordered" evidence="1">
    <location>
        <begin position="170"/>
        <end position="210"/>
    </location>
</feature>
<feature type="region of interest" description="Disordered" evidence="1">
    <location>
        <begin position="218"/>
        <end position="237"/>
    </location>
</feature>
<dbReference type="Proteomes" id="UP001172673">
    <property type="component" value="Unassembled WGS sequence"/>
</dbReference>
<name>A0AA38WXU2_9EURO</name>
<feature type="region of interest" description="Disordered" evidence="1">
    <location>
        <begin position="932"/>
        <end position="1093"/>
    </location>
</feature>
<evidence type="ECO:0000313" key="3">
    <source>
        <dbReference type="Proteomes" id="UP001172673"/>
    </source>
</evidence>
<reference evidence="2" key="1">
    <citation type="submission" date="2022-10" db="EMBL/GenBank/DDBJ databases">
        <title>Culturing micro-colonial fungi from biological soil crusts in the Mojave desert and describing Neophaeococcomyces mojavensis, and introducing the new genera and species Taxawa tesnikishii.</title>
        <authorList>
            <person name="Kurbessoian T."/>
            <person name="Stajich J.E."/>
        </authorList>
    </citation>
    <scope>NUCLEOTIDE SEQUENCE</scope>
    <source>
        <strain evidence="2">TK_41</strain>
    </source>
</reference>
<feature type="region of interest" description="Disordered" evidence="1">
    <location>
        <begin position="242"/>
        <end position="366"/>
    </location>
</feature>
<feature type="compositionally biased region" description="Low complexity" evidence="1">
    <location>
        <begin position="935"/>
        <end position="955"/>
    </location>
</feature>
<feature type="compositionally biased region" description="Low complexity" evidence="1">
    <location>
        <begin position="741"/>
        <end position="753"/>
    </location>
</feature>
<feature type="compositionally biased region" description="Low complexity" evidence="1">
    <location>
        <begin position="562"/>
        <end position="604"/>
    </location>
</feature>
<feature type="compositionally biased region" description="Low complexity" evidence="1">
    <location>
        <begin position="701"/>
        <end position="733"/>
    </location>
</feature>
<feature type="compositionally biased region" description="Low complexity" evidence="1">
    <location>
        <begin position="528"/>
        <end position="540"/>
    </location>
</feature>
<feature type="compositionally biased region" description="Polar residues" evidence="1">
    <location>
        <begin position="999"/>
        <end position="1013"/>
    </location>
</feature>